<dbReference type="VEuPathDB" id="FungiDB:ASPGLDRAFT_29810"/>
<dbReference type="Pfam" id="PF00328">
    <property type="entry name" value="His_Phos_2"/>
    <property type="match status" value="1"/>
</dbReference>
<dbReference type="PANTHER" id="PTHR11567:SF127">
    <property type="entry name" value="HISTIDINE ACID PHOSPHATASE"/>
    <property type="match status" value="1"/>
</dbReference>
<dbReference type="InterPro" id="IPR029033">
    <property type="entry name" value="His_PPase_superfam"/>
</dbReference>
<dbReference type="EMBL" id="KV878917">
    <property type="protein sequence ID" value="OJJ79557.1"/>
    <property type="molecule type" value="Genomic_DNA"/>
</dbReference>
<proteinExistence type="inferred from homology"/>
<accession>A0A1L9V6K0</accession>
<keyword evidence="3" id="KW-0732">Signal</keyword>
<feature type="compositionally biased region" description="Basic and acidic residues" evidence="2">
    <location>
        <begin position="642"/>
        <end position="653"/>
    </location>
</feature>
<sequence>MFPVQRWSLALVVALQAATSASAQGLSEKVWAVFAYTLHGDSVPTALPRPQTLSPYGANELYAAGSSFRDRYVAVYPDDSAEKLRIQNLSPYVLDSEEVVVLSSTEQSVVGSAQAFMQGLYPPLKRAGNLTYSDSSSVLANGSIITAPFEGYQYPQILASSSDDPQSLVVAGHDQCRGHKVASSEYQSSNEFQRITQETEAFYIDLYDQALSGVYDRSSATYKNACDIAEYLEYELIHNGTLMHVLSMKDIKHARLLADQYLWATNGRRYTWNSLLSSFTDGAIHTIAGRTLASRILETFGTNVQYRGANEKMTLAFGGPEPAIALASLTELSSRYDGFYPRPSLGGSMVFELYSRETEDNPTYPDPSELYVRFVLHNGTDTSTRFTTYPLFGFGPSNIEMRYSEFQAEMEQIATLSTQEWCHECGSSAVFCSGVLSRNREPTNNGDSMDPGVAGVIGAVVTVVVFASIGSIFGLLTALRNRKSRQGKQGGFKRDRKMAGDADIMFRNPSWGDAYTAGKQKSDNDMSGAVVVRGQERSGSWEMTEPKERNKNSPMETGESVRSPFDDENENDEECLVHSAVEPAKFSRPMKYDIPTLLALSRNARIDIEKFSTQAASNNLIRRRKASSNVLTEISVNHSRDVSNHSLQFEKPRTGSGTQLRRPARQPHDPPQGVITQSDHGFTRFLKEHSSPKHQRVTAGGRIVPMDSLGPAPKMQLPVGQQGVPATLFQTESTINESEKNPNPTTDSDSNVSNSSTLFSVPGGIFPEHTKLLSGSGTLASQFQLPGLFPSITPGPVTPAMLLQPNIPLPSGGQHFFHPENQSSDYFPLFSNCSPYGLGAEQANWFPSTNQGLNYHGASIPFVPAASQPNSSNSGSSSEFSTGSGLSNATTAFSTPSTGLDPLYQATGLFFGQPFAAPQTSAFKQPLHVPNVPQGVPHGKSLQEATKEHVSLSTELSRLDRYMAMHTWDLDPNQKQLLVEQRIKLVRDLDAVRTYKEQLELIYGPMKSGAAKAPYAPSDARTHSSRCNSGNVANDSTTLPNRAAGSTVHRVPSTQGATKPRNASSTVPSADQQSRPASQRQKKENKNSLEVKKRTSTKKDSSHEAKLQSRPKGASINQKPGKQETQVKPAHQNDMSTLPGNTDGWTTPTKSAPPEIRTVYRKIEEATKRGAPLDGLLQELAAVTAHLVKKASEDSTGSPRPKPKRMQRESSQGQTGGETDTARVFPQAIGGGERPARLAARRQWASEEQPRTSAKVIITYETDDDGESWSSYSTTDSWATMQEGDKRWVERQLLGGRSRETSKSQDASKSAAKTGGQVQKKLDTLGWIQSTSPDRMAPQQLRQSSSSSSGNNKAPSHTESTKQSHHPFLKQYFSKDREGLVPQKSAALTTSQNVNAHACLPQFDGAEDTPSGLALGPCSTVFRQSFQRIGENDR</sequence>
<evidence type="ECO:0000313" key="4">
    <source>
        <dbReference type="EMBL" id="OJJ79557.1"/>
    </source>
</evidence>
<dbReference type="GO" id="GO:0016791">
    <property type="term" value="F:phosphatase activity"/>
    <property type="evidence" value="ECO:0007669"/>
    <property type="project" value="TreeGrafter"/>
</dbReference>
<feature type="compositionally biased region" description="Basic and acidic residues" evidence="2">
    <location>
        <begin position="1081"/>
        <end position="1107"/>
    </location>
</feature>
<feature type="compositionally biased region" description="Low complexity" evidence="2">
    <location>
        <begin position="867"/>
        <end position="886"/>
    </location>
</feature>
<comment type="similarity">
    <text evidence="1">Belongs to the histidine acid phosphatase family.</text>
</comment>
<feature type="region of interest" description="Disordered" evidence="2">
    <location>
        <begin position="642"/>
        <end position="677"/>
    </location>
</feature>
<feature type="chain" id="PRO_5013290399" description="Histidine acid phosphatase" evidence="3">
    <location>
        <begin position="24"/>
        <end position="1434"/>
    </location>
</feature>
<evidence type="ECO:0000256" key="3">
    <source>
        <dbReference type="SAM" id="SignalP"/>
    </source>
</evidence>
<dbReference type="InterPro" id="IPR000560">
    <property type="entry name" value="His_Pase_clade-2"/>
</dbReference>
<feature type="region of interest" description="Disordered" evidence="2">
    <location>
        <begin position="866"/>
        <end position="886"/>
    </location>
</feature>
<evidence type="ECO:0000256" key="1">
    <source>
        <dbReference type="ARBA" id="ARBA00005375"/>
    </source>
</evidence>
<feature type="compositionally biased region" description="Polar residues" evidence="2">
    <location>
        <begin position="1133"/>
        <end position="1150"/>
    </location>
</feature>
<gene>
    <name evidence="4" type="ORF">ASPGLDRAFT_29810</name>
</gene>
<evidence type="ECO:0000313" key="5">
    <source>
        <dbReference type="Proteomes" id="UP000184300"/>
    </source>
</evidence>
<feature type="compositionally biased region" description="Polar residues" evidence="2">
    <location>
        <begin position="1052"/>
        <end position="1079"/>
    </location>
</feature>
<feature type="region of interest" description="Disordered" evidence="2">
    <location>
        <begin position="1188"/>
        <end position="1251"/>
    </location>
</feature>
<name>A0A1L9V6K0_ASPGL</name>
<dbReference type="Proteomes" id="UP000184300">
    <property type="component" value="Unassembled WGS sequence"/>
</dbReference>
<feature type="compositionally biased region" description="Low complexity" evidence="2">
    <location>
        <begin position="1304"/>
        <end position="1313"/>
    </location>
</feature>
<dbReference type="OrthoDB" id="5401902at2759"/>
<dbReference type="GeneID" id="34460147"/>
<organism evidence="4 5">
    <name type="scientific">Aspergillus glaucus CBS 516.65</name>
    <dbReference type="NCBI Taxonomy" id="1160497"/>
    <lineage>
        <taxon>Eukaryota</taxon>
        <taxon>Fungi</taxon>
        <taxon>Dikarya</taxon>
        <taxon>Ascomycota</taxon>
        <taxon>Pezizomycotina</taxon>
        <taxon>Eurotiomycetes</taxon>
        <taxon>Eurotiomycetidae</taxon>
        <taxon>Eurotiales</taxon>
        <taxon>Aspergillaceae</taxon>
        <taxon>Aspergillus</taxon>
        <taxon>Aspergillus subgen. Aspergillus</taxon>
    </lineage>
</organism>
<feature type="compositionally biased region" description="Polar residues" evidence="2">
    <location>
        <begin position="1115"/>
        <end position="1126"/>
    </location>
</feature>
<dbReference type="RefSeq" id="XP_022396255.1">
    <property type="nucleotide sequence ID" value="XM_022543886.1"/>
</dbReference>
<protein>
    <recommendedName>
        <fullName evidence="6">Histidine acid phosphatase</fullName>
    </recommendedName>
</protein>
<dbReference type="STRING" id="1160497.A0A1L9V6K0"/>
<dbReference type="PANTHER" id="PTHR11567">
    <property type="entry name" value="ACID PHOSPHATASE-RELATED"/>
    <property type="match status" value="1"/>
</dbReference>
<evidence type="ECO:0008006" key="6">
    <source>
        <dbReference type="Google" id="ProtNLM"/>
    </source>
</evidence>
<reference evidence="5" key="1">
    <citation type="journal article" date="2017" name="Genome Biol.">
        <title>Comparative genomics reveals high biological diversity and specific adaptations in the industrially and medically important fungal genus Aspergillus.</title>
        <authorList>
            <person name="de Vries R.P."/>
            <person name="Riley R."/>
            <person name="Wiebenga A."/>
            <person name="Aguilar-Osorio G."/>
            <person name="Amillis S."/>
            <person name="Uchima C.A."/>
            <person name="Anderluh G."/>
            <person name="Asadollahi M."/>
            <person name="Askin M."/>
            <person name="Barry K."/>
            <person name="Battaglia E."/>
            <person name="Bayram O."/>
            <person name="Benocci T."/>
            <person name="Braus-Stromeyer S.A."/>
            <person name="Caldana C."/>
            <person name="Canovas D."/>
            <person name="Cerqueira G.C."/>
            <person name="Chen F."/>
            <person name="Chen W."/>
            <person name="Choi C."/>
            <person name="Clum A."/>
            <person name="Dos Santos R.A."/>
            <person name="Damasio A.R."/>
            <person name="Diallinas G."/>
            <person name="Emri T."/>
            <person name="Fekete E."/>
            <person name="Flipphi M."/>
            <person name="Freyberg S."/>
            <person name="Gallo A."/>
            <person name="Gournas C."/>
            <person name="Habgood R."/>
            <person name="Hainaut M."/>
            <person name="Harispe M.L."/>
            <person name="Henrissat B."/>
            <person name="Hilden K.S."/>
            <person name="Hope R."/>
            <person name="Hossain A."/>
            <person name="Karabika E."/>
            <person name="Karaffa L."/>
            <person name="Karanyi Z."/>
            <person name="Krasevec N."/>
            <person name="Kuo A."/>
            <person name="Kusch H."/>
            <person name="LaButti K."/>
            <person name="Lagendijk E.L."/>
            <person name="Lapidus A."/>
            <person name="Levasseur A."/>
            <person name="Lindquist E."/>
            <person name="Lipzen A."/>
            <person name="Logrieco A.F."/>
            <person name="MacCabe A."/>
            <person name="Maekelae M.R."/>
            <person name="Malavazi I."/>
            <person name="Melin P."/>
            <person name="Meyer V."/>
            <person name="Mielnichuk N."/>
            <person name="Miskei M."/>
            <person name="Molnar A.P."/>
            <person name="Mule G."/>
            <person name="Ngan C.Y."/>
            <person name="Orejas M."/>
            <person name="Orosz E."/>
            <person name="Ouedraogo J.P."/>
            <person name="Overkamp K.M."/>
            <person name="Park H.-S."/>
            <person name="Perrone G."/>
            <person name="Piumi F."/>
            <person name="Punt P.J."/>
            <person name="Ram A.F."/>
            <person name="Ramon A."/>
            <person name="Rauscher S."/>
            <person name="Record E."/>
            <person name="Riano-Pachon D.M."/>
            <person name="Robert V."/>
            <person name="Roehrig J."/>
            <person name="Ruller R."/>
            <person name="Salamov A."/>
            <person name="Salih N.S."/>
            <person name="Samson R.A."/>
            <person name="Sandor E."/>
            <person name="Sanguinetti M."/>
            <person name="Schuetze T."/>
            <person name="Sepcic K."/>
            <person name="Shelest E."/>
            <person name="Sherlock G."/>
            <person name="Sophianopoulou V."/>
            <person name="Squina F.M."/>
            <person name="Sun H."/>
            <person name="Susca A."/>
            <person name="Todd R.B."/>
            <person name="Tsang A."/>
            <person name="Unkles S.E."/>
            <person name="van de Wiele N."/>
            <person name="van Rossen-Uffink D."/>
            <person name="Oliveira J.V."/>
            <person name="Vesth T.C."/>
            <person name="Visser J."/>
            <person name="Yu J.-H."/>
            <person name="Zhou M."/>
            <person name="Andersen M.R."/>
            <person name="Archer D.B."/>
            <person name="Baker S.E."/>
            <person name="Benoit I."/>
            <person name="Brakhage A.A."/>
            <person name="Braus G.H."/>
            <person name="Fischer R."/>
            <person name="Frisvad J.C."/>
            <person name="Goldman G.H."/>
            <person name="Houbraken J."/>
            <person name="Oakley B."/>
            <person name="Pocsi I."/>
            <person name="Scazzocchio C."/>
            <person name="Seiboth B."/>
            <person name="vanKuyk P.A."/>
            <person name="Wortman J."/>
            <person name="Dyer P.S."/>
            <person name="Grigoriev I.V."/>
        </authorList>
    </citation>
    <scope>NUCLEOTIDE SEQUENCE [LARGE SCALE GENOMIC DNA]</scope>
    <source>
        <strain evidence="5">CBS 516.65</strain>
    </source>
</reference>
<dbReference type="Gene3D" id="3.40.50.1240">
    <property type="entry name" value="Phosphoglycerate mutase-like"/>
    <property type="match status" value="1"/>
</dbReference>
<feature type="compositionally biased region" description="Low complexity" evidence="2">
    <location>
        <begin position="746"/>
        <end position="755"/>
    </location>
</feature>
<keyword evidence="5" id="KW-1185">Reference proteome</keyword>
<feature type="region of interest" description="Disordered" evidence="2">
    <location>
        <begin position="1009"/>
        <end position="1153"/>
    </location>
</feature>
<feature type="compositionally biased region" description="Polar residues" evidence="2">
    <location>
        <begin position="1025"/>
        <end position="1040"/>
    </location>
</feature>
<feature type="signal peptide" evidence="3">
    <location>
        <begin position="1"/>
        <end position="23"/>
    </location>
</feature>
<feature type="region of interest" description="Disordered" evidence="2">
    <location>
        <begin position="735"/>
        <end position="755"/>
    </location>
</feature>
<feature type="region of interest" description="Disordered" evidence="2">
    <location>
        <begin position="1294"/>
        <end position="1366"/>
    </location>
</feature>
<evidence type="ECO:0000256" key="2">
    <source>
        <dbReference type="SAM" id="MobiDB-lite"/>
    </source>
</evidence>
<feature type="compositionally biased region" description="Polar residues" evidence="2">
    <location>
        <begin position="735"/>
        <end position="745"/>
    </location>
</feature>
<dbReference type="InterPro" id="IPR050645">
    <property type="entry name" value="Histidine_acid_phosphatase"/>
</dbReference>
<dbReference type="SUPFAM" id="SSF53254">
    <property type="entry name" value="Phosphoglycerate mutase-like"/>
    <property type="match status" value="1"/>
</dbReference>
<feature type="region of interest" description="Disordered" evidence="2">
    <location>
        <begin position="534"/>
        <end position="572"/>
    </location>
</feature>